<dbReference type="AlphaFoldDB" id="C6LG00"/>
<dbReference type="STRING" id="168384.SAMN05660368_04272"/>
<gene>
    <name evidence="1" type="ORF">BRYFOR_07560</name>
</gene>
<sequence>MYKIIKRYYDKGIYTKENVKVFVTAGKITPEQYAGITGEEYAA</sequence>
<dbReference type="InterPro" id="IPR010022">
    <property type="entry name" value="XkdX"/>
</dbReference>
<dbReference type="OrthoDB" id="1779343at2"/>
<dbReference type="EMBL" id="ACCL02000011">
    <property type="protein sequence ID" value="EET60364.1"/>
    <property type="molecule type" value="Genomic_DNA"/>
</dbReference>
<dbReference type="eggNOG" id="ENOG5034CA1">
    <property type="taxonomic scope" value="Bacteria"/>
</dbReference>
<dbReference type="RefSeq" id="WP_006862344.1">
    <property type="nucleotide sequence ID" value="NZ_ACCL02000011.1"/>
</dbReference>
<dbReference type="Proteomes" id="UP000005561">
    <property type="component" value="Unassembled WGS sequence"/>
</dbReference>
<accession>C6LG00</accession>
<proteinExistence type="predicted"/>
<reference evidence="1" key="1">
    <citation type="submission" date="2009-07" db="EMBL/GenBank/DDBJ databases">
        <authorList>
            <person name="Weinstock G."/>
            <person name="Sodergren E."/>
            <person name="Clifton S."/>
            <person name="Fulton L."/>
            <person name="Fulton B."/>
            <person name="Courtney L."/>
            <person name="Fronick C."/>
            <person name="Harrison M."/>
            <person name="Strong C."/>
            <person name="Farmer C."/>
            <person name="Delahaunty K."/>
            <person name="Markovic C."/>
            <person name="Hall O."/>
            <person name="Minx P."/>
            <person name="Tomlinson C."/>
            <person name="Mitreva M."/>
            <person name="Nelson J."/>
            <person name="Hou S."/>
            <person name="Wollam A."/>
            <person name="Pepin K.H."/>
            <person name="Johnson M."/>
            <person name="Bhonagiri V."/>
            <person name="Nash W.E."/>
            <person name="Warren W."/>
            <person name="Chinwalla A."/>
            <person name="Mardis E.R."/>
            <person name="Wilson R.K."/>
        </authorList>
    </citation>
    <scope>NUCLEOTIDE SEQUENCE [LARGE SCALE GENOMIC DNA]</scope>
    <source>
        <strain evidence="1">DSM 14469</strain>
    </source>
</reference>
<dbReference type="Pfam" id="PF09693">
    <property type="entry name" value="Phage_XkdX"/>
    <property type="match status" value="1"/>
</dbReference>
<comment type="caution">
    <text evidence="1">The sequence shown here is derived from an EMBL/GenBank/DDBJ whole genome shotgun (WGS) entry which is preliminary data.</text>
</comment>
<keyword evidence="2" id="KW-1185">Reference proteome</keyword>
<name>C6LG00_9FIRM</name>
<protein>
    <submittedName>
        <fullName evidence="1">XkdX family protein</fullName>
    </submittedName>
</protein>
<dbReference type="NCBIfam" id="TIGR01669">
    <property type="entry name" value="phage_XkdX"/>
    <property type="match status" value="1"/>
</dbReference>
<evidence type="ECO:0000313" key="1">
    <source>
        <dbReference type="EMBL" id="EET60364.1"/>
    </source>
</evidence>
<organism evidence="1 2">
    <name type="scientific">Marvinbryantia formatexigens DSM 14469</name>
    <dbReference type="NCBI Taxonomy" id="478749"/>
    <lineage>
        <taxon>Bacteria</taxon>
        <taxon>Bacillati</taxon>
        <taxon>Bacillota</taxon>
        <taxon>Clostridia</taxon>
        <taxon>Lachnospirales</taxon>
        <taxon>Lachnospiraceae</taxon>
        <taxon>Marvinbryantia</taxon>
    </lineage>
</organism>
<evidence type="ECO:0000313" key="2">
    <source>
        <dbReference type="Proteomes" id="UP000005561"/>
    </source>
</evidence>